<evidence type="ECO:0000313" key="2">
    <source>
        <dbReference type="Proteomes" id="UP000273898"/>
    </source>
</evidence>
<comment type="caution">
    <text evidence="1">The sequence shown here is derived from an EMBL/GenBank/DDBJ whole genome shotgun (WGS) entry which is preliminary data.</text>
</comment>
<evidence type="ECO:0000313" key="1">
    <source>
        <dbReference type="EMBL" id="RLJ73710.1"/>
    </source>
</evidence>
<dbReference type="AlphaFoldDB" id="A0A497Y0Y7"/>
<reference evidence="1 2" key="1">
    <citation type="submission" date="2018-10" db="EMBL/GenBank/DDBJ databases">
        <title>Genomic Encyclopedia of Archaeal and Bacterial Type Strains, Phase II (KMG-II): from individual species to whole genera.</title>
        <authorList>
            <person name="Goeker M."/>
        </authorList>
    </citation>
    <scope>NUCLEOTIDE SEQUENCE [LARGE SCALE GENOMIC DNA]</scope>
    <source>
        <strain evidence="1 2">DSM 19624</strain>
    </source>
</reference>
<sequence>MEFLESLRVSGILWNLKRILQNLWNYLKTSDLKLGYLSQQLIQATIQTTILARTKC</sequence>
<organism evidence="1 2">
    <name type="scientific">Pedobacter alluvionis</name>
    <dbReference type="NCBI Taxonomy" id="475253"/>
    <lineage>
        <taxon>Bacteria</taxon>
        <taxon>Pseudomonadati</taxon>
        <taxon>Bacteroidota</taxon>
        <taxon>Sphingobacteriia</taxon>
        <taxon>Sphingobacteriales</taxon>
        <taxon>Sphingobacteriaceae</taxon>
        <taxon>Pedobacter</taxon>
    </lineage>
</organism>
<accession>A0A497Y0Y7</accession>
<gene>
    <name evidence="1" type="ORF">BCL90_3874</name>
</gene>
<proteinExistence type="predicted"/>
<name>A0A497Y0Y7_9SPHI</name>
<protein>
    <submittedName>
        <fullName evidence="1">Uncharacterized protein</fullName>
    </submittedName>
</protein>
<dbReference type="Proteomes" id="UP000273898">
    <property type="component" value="Unassembled WGS sequence"/>
</dbReference>
<dbReference type="EMBL" id="RCCK01000013">
    <property type="protein sequence ID" value="RLJ73710.1"/>
    <property type="molecule type" value="Genomic_DNA"/>
</dbReference>